<dbReference type="PaxDb" id="3708-A0A078GT47"/>
<dbReference type="EMBL" id="LK032225">
    <property type="protein sequence ID" value="CDY28686.1"/>
    <property type="molecule type" value="Genomic_DNA"/>
</dbReference>
<dbReference type="PANTHER" id="PTHR11766:SF0">
    <property type="entry name" value="TYROSINE--TRNA LIGASE, MITOCHONDRIAL"/>
    <property type="match status" value="1"/>
</dbReference>
<keyword evidence="4 9" id="KW-0067">ATP-binding</keyword>
<organism evidence="10 11">
    <name type="scientific">Brassica napus</name>
    <name type="common">Rape</name>
    <dbReference type="NCBI Taxonomy" id="3708"/>
    <lineage>
        <taxon>Eukaryota</taxon>
        <taxon>Viridiplantae</taxon>
        <taxon>Streptophyta</taxon>
        <taxon>Embryophyta</taxon>
        <taxon>Tracheophyta</taxon>
        <taxon>Spermatophyta</taxon>
        <taxon>Magnoliopsida</taxon>
        <taxon>eudicotyledons</taxon>
        <taxon>Gunneridae</taxon>
        <taxon>Pentapetalae</taxon>
        <taxon>rosids</taxon>
        <taxon>malvids</taxon>
        <taxon>Brassicales</taxon>
        <taxon>Brassicaceae</taxon>
        <taxon>Brassiceae</taxon>
        <taxon>Brassica</taxon>
    </lineage>
</organism>
<dbReference type="GO" id="GO:0009791">
    <property type="term" value="P:post-embryonic development"/>
    <property type="evidence" value="ECO:0007669"/>
    <property type="project" value="UniProtKB-ARBA"/>
</dbReference>
<comment type="catalytic activity">
    <reaction evidence="8 9">
        <text>tRNA(Tyr) + L-tyrosine + ATP = L-tyrosyl-tRNA(Tyr) + AMP + diphosphate + H(+)</text>
        <dbReference type="Rhea" id="RHEA:10220"/>
        <dbReference type="Rhea" id="RHEA-COMP:9706"/>
        <dbReference type="Rhea" id="RHEA-COMP:9707"/>
        <dbReference type="ChEBI" id="CHEBI:15378"/>
        <dbReference type="ChEBI" id="CHEBI:30616"/>
        <dbReference type="ChEBI" id="CHEBI:33019"/>
        <dbReference type="ChEBI" id="CHEBI:58315"/>
        <dbReference type="ChEBI" id="CHEBI:78442"/>
        <dbReference type="ChEBI" id="CHEBI:78536"/>
        <dbReference type="ChEBI" id="CHEBI:456215"/>
        <dbReference type="EC" id="6.1.1.1"/>
    </reaction>
</comment>
<dbReference type="PROSITE" id="PS00178">
    <property type="entry name" value="AA_TRNA_LIGASE_I"/>
    <property type="match status" value="1"/>
</dbReference>
<proteinExistence type="inferred from homology"/>
<evidence type="ECO:0000313" key="10">
    <source>
        <dbReference type="EMBL" id="CDY28686.1"/>
    </source>
</evidence>
<evidence type="ECO:0000256" key="4">
    <source>
        <dbReference type="ARBA" id="ARBA00022840"/>
    </source>
</evidence>
<dbReference type="OMA" id="GQMMAKE"/>
<dbReference type="SUPFAM" id="SSF52374">
    <property type="entry name" value="Nucleotidylyl transferase"/>
    <property type="match status" value="1"/>
</dbReference>
<dbReference type="PRINTS" id="PR01040">
    <property type="entry name" value="TRNASYNTHTYR"/>
</dbReference>
<dbReference type="Gramene" id="CDY28686">
    <property type="protein sequence ID" value="CDY28686"/>
    <property type="gene ID" value="GSBRNA2T00041315001"/>
</dbReference>
<dbReference type="STRING" id="3708.A0A078GT47"/>
<dbReference type="NCBIfam" id="TIGR00234">
    <property type="entry name" value="tyrS"/>
    <property type="match status" value="1"/>
</dbReference>
<dbReference type="InterPro" id="IPR001412">
    <property type="entry name" value="aa-tRNA-synth_I_CS"/>
</dbReference>
<dbReference type="PANTHER" id="PTHR11766">
    <property type="entry name" value="TYROSYL-TRNA SYNTHETASE"/>
    <property type="match status" value="1"/>
</dbReference>
<keyword evidence="2 9" id="KW-0436">Ligase</keyword>
<sequence>MAVRDGALLNDTACKIRDPSREERKKEWEQRASLFFSLPERESKDSFFRSRSSYCGFDPTAESLHLGNLLGIIVLSWFQRCGHQAVGLIGDPSGKSLERPELDALTLEKNIAGIKNILVKILGGNARLLCDFLITTMLDFLKNVGRFARVGQMMAKESVKKRLESEQGMSYTEFSYQLLQGYDFVHHSIHASISRVNVQIGGSDQWGNITAGTDLIRKILQTEEDGAVWLSPSMLSPYKFYQYFFSR</sequence>
<comment type="similarity">
    <text evidence="9">Belongs to the class-I aminoacyl-tRNA synthetase family.</text>
</comment>
<dbReference type="InterPro" id="IPR024088">
    <property type="entry name" value="Tyr-tRNA-ligase_bac-type"/>
</dbReference>
<dbReference type="Gene3D" id="3.40.50.620">
    <property type="entry name" value="HUPs"/>
    <property type="match status" value="1"/>
</dbReference>
<evidence type="ECO:0000256" key="1">
    <source>
        <dbReference type="ARBA" id="ARBA00013160"/>
    </source>
</evidence>
<keyword evidence="6 9" id="KW-0030">Aminoacyl-tRNA synthetase</keyword>
<dbReference type="AlphaFoldDB" id="A0A078GT47"/>
<keyword evidence="3 9" id="KW-0547">Nucleotide-binding</keyword>
<evidence type="ECO:0000256" key="5">
    <source>
        <dbReference type="ARBA" id="ARBA00022917"/>
    </source>
</evidence>
<dbReference type="GO" id="GO:0048608">
    <property type="term" value="P:reproductive structure development"/>
    <property type="evidence" value="ECO:0007669"/>
    <property type="project" value="UniProtKB-ARBA"/>
</dbReference>
<evidence type="ECO:0000256" key="9">
    <source>
        <dbReference type="RuleBase" id="RU361234"/>
    </source>
</evidence>
<dbReference type="Proteomes" id="UP000028999">
    <property type="component" value="Unassembled WGS sequence"/>
</dbReference>
<accession>A0A078GT47</accession>
<evidence type="ECO:0000256" key="3">
    <source>
        <dbReference type="ARBA" id="ARBA00022741"/>
    </source>
</evidence>
<dbReference type="GO" id="GO:0006437">
    <property type="term" value="P:tyrosyl-tRNA aminoacylation"/>
    <property type="evidence" value="ECO:0007669"/>
    <property type="project" value="InterPro"/>
</dbReference>
<keyword evidence="5 9" id="KW-0648">Protein biosynthesis</keyword>
<dbReference type="GO" id="GO:0004831">
    <property type="term" value="F:tyrosine-tRNA ligase activity"/>
    <property type="evidence" value="ECO:0007669"/>
    <property type="project" value="UniProtKB-EC"/>
</dbReference>
<dbReference type="InterPro" id="IPR002307">
    <property type="entry name" value="Tyr-tRNA-ligase"/>
</dbReference>
<evidence type="ECO:0000256" key="6">
    <source>
        <dbReference type="ARBA" id="ARBA00023146"/>
    </source>
</evidence>
<reference evidence="10 11" key="1">
    <citation type="journal article" date="2014" name="Science">
        <title>Plant genetics. Early allopolyploid evolution in the post-Neolithic Brassica napus oilseed genome.</title>
        <authorList>
            <person name="Chalhoub B."/>
            <person name="Denoeud F."/>
            <person name="Liu S."/>
            <person name="Parkin I.A."/>
            <person name="Tang H."/>
            <person name="Wang X."/>
            <person name="Chiquet J."/>
            <person name="Belcram H."/>
            <person name="Tong C."/>
            <person name="Samans B."/>
            <person name="Correa M."/>
            <person name="Da Silva C."/>
            <person name="Just J."/>
            <person name="Falentin C."/>
            <person name="Koh C.S."/>
            <person name="Le Clainche I."/>
            <person name="Bernard M."/>
            <person name="Bento P."/>
            <person name="Noel B."/>
            <person name="Labadie K."/>
            <person name="Alberti A."/>
            <person name="Charles M."/>
            <person name="Arnaud D."/>
            <person name="Guo H."/>
            <person name="Daviaud C."/>
            <person name="Alamery S."/>
            <person name="Jabbari K."/>
            <person name="Zhao M."/>
            <person name="Edger P.P."/>
            <person name="Chelaifa H."/>
            <person name="Tack D."/>
            <person name="Lassalle G."/>
            <person name="Mestiri I."/>
            <person name="Schnel N."/>
            <person name="Le Paslier M.C."/>
            <person name="Fan G."/>
            <person name="Renault V."/>
            <person name="Bayer P.E."/>
            <person name="Golicz A.A."/>
            <person name="Manoli S."/>
            <person name="Lee T.H."/>
            <person name="Thi V.H."/>
            <person name="Chalabi S."/>
            <person name="Hu Q."/>
            <person name="Fan C."/>
            <person name="Tollenaere R."/>
            <person name="Lu Y."/>
            <person name="Battail C."/>
            <person name="Shen J."/>
            <person name="Sidebottom C.H."/>
            <person name="Wang X."/>
            <person name="Canaguier A."/>
            <person name="Chauveau A."/>
            <person name="Berard A."/>
            <person name="Deniot G."/>
            <person name="Guan M."/>
            <person name="Liu Z."/>
            <person name="Sun F."/>
            <person name="Lim Y.P."/>
            <person name="Lyons E."/>
            <person name="Town C.D."/>
            <person name="Bancroft I."/>
            <person name="Wang X."/>
            <person name="Meng J."/>
            <person name="Ma J."/>
            <person name="Pires J.C."/>
            <person name="King G.J."/>
            <person name="Brunel D."/>
            <person name="Delourme R."/>
            <person name="Renard M."/>
            <person name="Aury J.M."/>
            <person name="Adams K.L."/>
            <person name="Batley J."/>
            <person name="Snowdon R.J."/>
            <person name="Tost J."/>
            <person name="Edwards D."/>
            <person name="Zhou Y."/>
            <person name="Hua W."/>
            <person name="Sharpe A.G."/>
            <person name="Paterson A.H."/>
            <person name="Guan C."/>
            <person name="Wincker P."/>
        </authorList>
    </citation>
    <scope>NUCLEOTIDE SEQUENCE [LARGE SCALE GENOMIC DNA]</scope>
    <source>
        <strain evidence="11">cv. Darmor-bzh</strain>
    </source>
</reference>
<evidence type="ECO:0000256" key="8">
    <source>
        <dbReference type="ARBA" id="ARBA00048248"/>
    </source>
</evidence>
<name>A0A078GT47_BRANA</name>
<protein>
    <recommendedName>
        <fullName evidence="1 9">Tyrosine--tRNA ligase</fullName>
        <ecNumber evidence="1 9">6.1.1.1</ecNumber>
    </recommendedName>
    <alternativeName>
        <fullName evidence="7 9">Tyrosyl-tRNA synthetase</fullName>
    </alternativeName>
</protein>
<keyword evidence="11" id="KW-1185">Reference proteome</keyword>
<dbReference type="InterPro" id="IPR002305">
    <property type="entry name" value="aa-tRNA-synth_Ic"/>
</dbReference>
<dbReference type="GO" id="GO:0005524">
    <property type="term" value="F:ATP binding"/>
    <property type="evidence" value="ECO:0007669"/>
    <property type="project" value="UniProtKB-KW"/>
</dbReference>
<evidence type="ECO:0000256" key="7">
    <source>
        <dbReference type="ARBA" id="ARBA00033323"/>
    </source>
</evidence>
<gene>
    <name evidence="10" type="primary">BnaCnng05720D</name>
    <name evidence="10" type="ORF">GSBRNA2T00041315001</name>
</gene>
<dbReference type="InterPro" id="IPR014729">
    <property type="entry name" value="Rossmann-like_a/b/a_fold"/>
</dbReference>
<evidence type="ECO:0000256" key="2">
    <source>
        <dbReference type="ARBA" id="ARBA00022598"/>
    </source>
</evidence>
<dbReference type="EC" id="6.1.1.1" evidence="1 9"/>
<dbReference type="Pfam" id="PF00579">
    <property type="entry name" value="tRNA-synt_1b"/>
    <property type="match status" value="1"/>
</dbReference>
<evidence type="ECO:0000313" key="11">
    <source>
        <dbReference type="Proteomes" id="UP000028999"/>
    </source>
</evidence>